<reference evidence="4 5" key="1">
    <citation type="submission" date="2021-03" db="EMBL/GenBank/DDBJ databases">
        <title>Fibrella sp. HMF5405 genome sequencing and assembly.</title>
        <authorList>
            <person name="Kang H."/>
            <person name="Kim H."/>
            <person name="Bae S."/>
            <person name="Joh K."/>
        </authorList>
    </citation>
    <scope>NUCLEOTIDE SEQUENCE [LARGE SCALE GENOMIC DNA]</scope>
    <source>
        <strain evidence="4 5">HMF5405</strain>
    </source>
</reference>
<dbReference type="Pfam" id="PF02397">
    <property type="entry name" value="Bac_transf"/>
    <property type="match status" value="1"/>
</dbReference>
<dbReference type="PANTHER" id="PTHR30576:SF21">
    <property type="entry name" value="UDP-GLUCOSE:UNDECAPRENYL-PHOSPHATE GLUCOSE-1-PHOSPHATE TRANSFERASE"/>
    <property type="match status" value="1"/>
</dbReference>
<dbReference type="Proteomes" id="UP000664628">
    <property type="component" value="Unassembled WGS sequence"/>
</dbReference>
<dbReference type="GO" id="GO:0016740">
    <property type="term" value="F:transferase activity"/>
    <property type="evidence" value="ECO:0007669"/>
    <property type="project" value="UniProtKB-KW"/>
</dbReference>
<feature type="transmembrane region" description="Helical" evidence="2">
    <location>
        <begin position="36"/>
        <end position="58"/>
    </location>
</feature>
<dbReference type="InterPro" id="IPR003362">
    <property type="entry name" value="Bact_transf"/>
</dbReference>
<keyword evidence="4" id="KW-0808">Transferase</keyword>
<protein>
    <submittedName>
        <fullName evidence="4">Sugar transferase</fullName>
    </submittedName>
</protein>
<sequence length="223" mass="26076">MLSLDSHYKALYVYAEPRTRNNDTIIRLQGKRVFDICFSLLVTVFVLSWMIPILGILIKLCSPGPILFIQKRTGYRGIPFSCIKFRTMTYSPKEDTFKQTTKNDCRVTPLGRFLRRTNLDEMPQFLNVLVGDMSVVGPRPHALPHSAQFWNTMPSYRKRYRVKPGITGLAQVRGCRGETDKLIKMHHRVKYDRFYNRKQSQMLDIWICWLTVSAMLRGNVHAW</sequence>
<keyword evidence="2" id="KW-0472">Membrane</keyword>
<evidence type="ECO:0000256" key="1">
    <source>
        <dbReference type="ARBA" id="ARBA00006464"/>
    </source>
</evidence>
<organism evidence="4 5">
    <name type="scientific">Fibrella forsythiae</name>
    <dbReference type="NCBI Taxonomy" id="2817061"/>
    <lineage>
        <taxon>Bacteria</taxon>
        <taxon>Pseudomonadati</taxon>
        <taxon>Bacteroidota</taxon>
        <taxon>Cytophagia</taxon>
        <taxon>Cytophagales</taxon>
        <taxon>Spirosomataceae</taxon>
        <taxon>Fibrella</taxon>
    </lineage>
</organism>
<keyword evidence="5" id="KW-1185">Reference proteome</keyword>
<name>A0ABS3JCR0_9BACT</name>
<feature type="domain" description="Bacterial sugar transferase" evidence="3">
    <location>
        <begin position="31"/>
        <end position="216"/>
    </location>
</feature>
<dbReference type="PANTHER" id="PTHR30576">
    <property type="entry name" value="COLANIC BIOSYNTHESIS UDP-GLUCOSE LIPID CARRIER TRANSFERASE"/>
    <property type="match status" value="1"/>
</dbReference>
<evidence type="ECO:0000259" key="3">
    <source>
        <dbReference type="Pfam" id="PF02397"/>
    </source>
</evidence>
<dbReference type="RefSeq" id="WP_207327687.1">
    <property type="nucleotide sequence ID" value="NZ_JAFMYW010000001.1"/>
</dbReference>
<evidence type="ECO:0000256" key="2">
    <source>
        <dbReference type="SAM" id="Phobius"/>
    </source>
</evidence>
<dbReference type="EMBL" id="JAFMYW010000001">
    <property type="protein sequence ID" value="MBO0947786.1"/>
    <property type="molecule type" value="Genomic_DNA"/>
</dbReference>
<evidence type="ECO:0000313" key="5">
    <source>
        <dbReference type="Proteomes" id="UP000664628"/>
    </source>
</evidence>
<accession>A0ABS3JCR0</accession>
<comment type="similarity">
    <text evidence="1">Belongs to the bacterial sugar transferase family.</text>
</comment>
<evidence type="ECO:0000313" key="4">
    <source>
        <dbReference type="EMBL" id="MBO0947786.1"/>
    </source>
</evidence>
<keyword evidence="2" id="KW-0812">Transmembrane</keyword>
<keyword evidence="2" id="KW-1133">Transmembrane helix</keyword>
<gene>
    <name evidence="4" type="ORF">J2I46_04285</name>
</gene>
<proteinExistence type="inferred from homology"/>
<comment type="caution">
    <text evidence="4">The sequence shown here is derived from an EMBL/GenBank/DDBJ whole genome shotgun (WGS) entry which is preliminary data.</text>
</comment>